<feature type="compositionally biased region" description="Polar residues" evidence="4">
    <location>
        <begin position="104"/>
        <end position="114"/>
    </location>
</feature>
<feature type="compositionally biased region" description="Basic and acidic residues" evidence="4">
    <location>
        <begin position="1245"/>
        <end position="1260"/>
    </location>
</feature>
<dbReference type="InterPro" id="IPR018564">
    <property type="entry name" value="Repl_chkpnt_MRC1_dom"/>
</dbReference>
<sequence length="1290" mass="141513">MDSSVATPVEQPRRTPNASTKPRTGLLAALRKPTTTSSESSAESEDSASESDLAAPASKPRASPKNSSPRRVSEPQSDEEEDDDNGAAYERMKKRLAASKGTGEANQMETTQNDAPVAAAILSGEDEDEMPVKRNARVPMVRKAPSNNPPVSPAASVPSRRSSPGLFVTPNASPEKSRIAHTTESDDDESRKTHSADLQARIQRIRADRLAKKKEEEQTQQKGSDPIRRRVQQDSGSDTDGENGRCLTQQAKPTRKAGKKAMELMARDQQRISRNMQLTHQTKTRKKYGLDQLFSRFAYNAPNAERRVMDGLPTPDASSALASSDAEVNQSHETPPTSPPMQEEQTPKEAAASAVVDKGKGRAPEFQHLPPHPWTRQTEPATAQNAQVDATRAPTPAMVELSDSEDDVEIVQPATRFPVFDRIPLKKQQESSSLLHLRHLAHLTSSNDSRKGPKSVTRGEMHLLLAQKAREQGQKERAEKLADLKRRGIHIETEEEREKNEMEIEDMVAQFEKQRQEDLKLAKSERAEAKKNGENVDELPSDDESDDDYVGSGAEDTNDVETGADLAVELELSGSEDEEMELQAEDEDAEDEESCNNLAANMADEDVEDEREAGEEQQVEEGAAMEDEVISVPVRRRTVARSRNVIVDEEDDSDNDIARPASPTQQVTQNDAMTAFGFGNANVGMGLTQMFAGTMANLESGSQPEVAEPDQNSLDFLRSLPDTQPGANFSQASDFLVPNSQSLMSPQKESQTGAETQFSLGISQLMKTSPAFSRTQLEDFPEPTQDAGFSFSRSPVGLMPPPSTIDTVMVSISESPVKQHKGRLQRGRRDAAVELSHVDEDLEIEAALSEEGDIQLPPKPRDAFSKLQKGAKKQKAVDDFNKKTSLAKEAVMDQAEESEDEYAGLGGASDDDSGDEDEDTKNMIEHGEVDVDERQIAAFFAEKAKKEDEKNINELYKNVMNGGLRRRAGVRDGFDMSDSEDEEDMRLRKKRAEFQKMNKALLADERIGDIAKDQKKQAFFHTLADFADEGDYDFLEMPAEMPGDLAQSPSQEGELIQGEAMEEMAIPDSQVGDAMDMSSGAATNPLKRKSPSKSQKENRPPPNLRRTAESDNLRRKPITLADVQHSVSELLEDPRIMVPDSQFSESEDDGDDPPAPNAGSRKPIVDRLTLSRTRTISEAAADCRNLAFHAPSRGATAPGFRVPSLIRQATSSLSSTCDSRRSSGAGVPSDAVRRGGTGKSNIHAQAREAERRQLLEKREVKRKEALRKKVSAGRKGGMRSVLGDLAGGFE</sequence>
<organism evidence="6 7">
    <name type="scientific">Ampelomyces quisqualis</name>
    <name type="common">Powdery mildew agent</name>
    <dbReference type="NCBI Taxonomy" id="50730"/>
    <lineage>
        <taxon>Eukaryota</taxon>
        <taxon>Fungi</taxon>
        <taxon>Dikarya</taxon>
        <taxon>Ascomycota</taxon>
        <taxon>Pezizomycotina</taxon>
        <taxon>Dothideomycetes</taxon>
        <taxon>Pleosporomycetidae</taxon>
        <taxon>Pleosporales</taxon>
        <taxon>Pleosporineae</taxon>
        <taxon>Phaeosphaeriaceae</taxon>
        <taxon>Ampelomyces</taxon>
    </lineage>
</organism>
<feature type="compositionally biased region" description="Acidic residues" evidence="4">
    <location>
        <begin position="76"/>
        <end position="85"/>
    </location>
</feature>
<evidence type="ECO:0000313" key="6">
    <source>
        <dbReference type="EMBL" id="KAF1911121.1"/>
    </source>
</evidence>
<dbReference type="GO" id="GO:0010997">
    <property type="term" value="F:anaphase-promoting complex binding"/>
    <property type="evidence" value="ECO:0007669"/>
    <property type="project" value="TreeGrafter"/>
</dbReference>
<keyword evidence="7" id="KW-1185">Reference proteome</keyword>
<dbReference type="PANTHER" id="PTHR14396:SF10">
    <property type="entry name" value="CLASPIN"/>
    <property type="match status" value="1"/>
</dbReference>
<feature type="compositionally biased region" description="Basic and acidic residues" evidence="4">
    <location>
        <begin position="205"/>
        <end position="232"/>
    </location>
</feature>
<feature type="compositionally biased region" description="Acidic residues" evidence="4">
    <location>
        <begin position="574"/>
        <end position="594"/>
    </location>
</feature>
<dbReference type="Proteomes" id="UP000800096">
    <property type="component" value="Unassembled WGS sequence"/>
</dbReference>
<evidence type="ECO:0000313" key="7">
    <source>
        <dbReference type="Proteomes" id="UP000800096"/>
    </source>
</evidence>
<feature type="compositionally biased region" description="Acidic residues" evidence="4">
    <location>
        <begin position="535"/>
        <end position="549"/>
    </location>
</feature>
<feature type="region of interest" description="Disordered" evidence="4">
    <location>
        <begin position="306"/>
        <end position="356"/>
    </location>
</feature>
<dbReference type="GO" id="GO:0005634">
    <property type="term" value="C:nucleus"/>
    <property type="evidence" value="ECO:0007669"/>
    <property type="project" value="UniProtKB-SubCell"/>
</dbReference>
<dbReference type="Pfam" id="PF09444">
    <property type="entry name" value="MRC1"/>
    <property type="match status" value="1"/>
</dbReference>
<dbReference type="InterPro" id="IPR024146">
    <property type="entry name" value="Claspin"/>
</dbReference>
<proteinExistence type="predicted"/>
<feature type="region of interest" description="Disordered" evidence="4">
    <location>
        <begin position="849"/>
        <end position="928"/>
    </location>
</feature>
<evidence type="ECO:0000256" key="3">
    <source>
        <dbReference type="ARBA" id="ARBA00023242"/>
    </source>
</evidence>
<name>A0A6A5Q4Z7_AMPQU</name>
<feature type="compositionally biased region" description="Acidic residues" evidence="4">
    <location>
        <begin position="603"/>
        <end position="629"/>
    </location>
</feature>
<keyword evidence="3" id="KW-0539">Nucleus</keyword>
<keyword evidence="2" id="KW-0597">Phosphoprotein</keyword>
<protein>
    <submittedName>
        <fullName evidence="6">MRC1-like domain-containing protein</fullName>
    </submittedName>
</protein>
<feature type="region of interest" description="Disordered" evidence="4">
    <location>
        <begin position="1211"/>
        <end position="1260"/>
    </location>
</feature>
<feature type="compositionally biased region" description="Basic and acidic residues" evidence="4">
    <location>
        <begin position="512"/>
        <end position="534"/>
    </location>
</feature>
<dbReference type="GO" id="GO:0033314">
    <property type="term" value="P:mitotic DNA replication checkpoint signaling"/>
    <property type="evidence" value="ECO:0007669"/>
    <property type="project" value="TreeGrafter"/>
</dbReference>
<feature type="region of interest" description="Disordered" evidence="4">
    <location>
        <begin position="509"/>
        <end position="630"/>
    </location>
</feature>
<feature type="compositionally biased region" description="Acidic residues" evidence="4">
    <location>
        <begin position="909"/>
        <end position="919"/>
    </location>
</feature>
<reference evidence="6" key="1">
    <citation type="journal article" date="2020" name="Stud. Mycol.">
        <title>101 Dothideomycetes genomes: a test case for predicting lifestyles and emergence of pathogens.</title>
        <authorList>
            <person name="Haridas S."/>
            <person name="Albert R."/>
            <person name="Binder M."/>
            <person name="Bloem J."/>
            <person name="Labutti K."/>
            <person name="Salamov A."/>
            <person name="Andreopoulos B."/>
            <person name="Baker S."/>
            <person name="Barry K."/>
            <person name="Bills G."/>
            <person name="Bluhm B."/>
            <person name="Cannon C."/>
            <person name="Castanera R."/>
            <person name="Culley D."/>
            <person name="Daum C."/>
            <person name="Ezra D."/>
            <person name="Gonzalez J."/>
            <person name="Henrissat B."/>
            <person name="Kuo A."/>
            <person name="Liang C."/>
            <person name="Lipzen A."/>
            <person name="Lutzoni F."/>
            <person name="Magnuson J."/>
            <person name="Mondo S."/>
            <person name="Nolan M."/>
            <person name="Ohm R."/>
            <person name="Pangilinan J."/>
            <person name="Park H.-J."/>
            <person name="Ramirez L."/>
            <person name="Alfaro M."/>
            <person name="Sun H."/>
            <person name="Tritt A."/>
            <person name="Yoshinaga Y."/>
            <person name="Zwiers L.-H."/>
            <person name="Turgeon B."/>
            <person name="Goodwin S."/>
            <person name="Spatafora J."/>
            <person name="Crous P."/>
            <person name="Grigoriev I."/>
        </authorList>
    </citation>
    <scope>NUCLEOTIDE SEQUENCE</scope>
    <source>
        <strain evidence="6">HMLAC05119</strain>
    </source>
</reference>
<feature type="compositionally biased region" description="Low complexity" evidence="4">
    <location>
        <begin position="153"/>
        <end position="164"/>
    </location>
</feature>
<feature type="region of interest" description="Disordered" evidence="4">
    <location>
        <begin position="1040"/>
        <end position="1169"/>
    </location>
</feature>
<dbReference type="GO" id="GO:0007095">
    <property type="term" value="P:mitotic G2 DNA damage checkpoint signaling"/>
    <property type="evidence" value="ECO:0007669"/>
    <property type="project" value="TreeGrafter"/>
</dbReference>
<accession>A0A6A5Q4Z7</accession>
<feature type="region of interest" description="Disordered" evidence="4">
    <location>
        <begin position="646"/>
        <end position="667"/>
    </location>
</feature>
<dbReference type="PANTHER" id="PTHR14396">
    <property type="entry name" value="CLASPIN"/>
    <property type="match status" value="1"/>
</dbReference>
<dbReference type="EMBL" id="ML979146">
    <property type="protein sequence ID" value="KAF1911121.1"/>
    <property type="molecule type" value="Genomic_DNA"/>
</dbReference>
<dbReference type="OrthoDB" id="2130597at2759"/>
<evidence type="ECO:0000259" key="5">
    <source>
        <dbReference type="Pfam" id="PF09444"/>
    </source>
</evidence>
<evidence type="ECO:0000256" key="2">
    <source>
        <dbReference type="ARBA" id="ARBA00022553"/>
    </source>
</evidence>
<evidence type="ECO:0000256" key="4">
    <source>
        <dbReference type="SAM" id="MobiDB-lite"/>
    </source>
</evidence>
<feature type="compositionally biased region" description="Low complexity" evidence="4">
    <location>
        <begin position="316"/>
        <end position="326"/>
    </location>
</feature>
<feature type="compositionally biased region" description="Low complexity" evidence="4">
    <location>
        <begin position="50"/>
        <end position="70"/>
    </location>
</feature>
<comment type="subcellular location">
    <subcellularLocation>
        <location evidence="1">Nucleus</location>
    </subcellularLocation>
</comment>
<feature type="domain" description="DNA replication checkpoint mediator MRC1" evidence="5">
    <location>
        <begin position="884"/>
        <end position="1021"/>
    </location>
</feature>
<feature type="compositionally biased region" description="Basic and acidic residues" evidence="4">
    <location>
        <begin position="175"/>
        <end position="195"/>
    </location>
</feature>
<gene>
    <name evidence="6" type="ORF">BDU57DRAFT_543499</name>
</gene>
<evidence type="ECO:0000256" key="1">
    <source>
        <dbReference type="ARBA" id="ARBA00004123"/>
    </source>
</evidence>
<feature type="region of interest" description="Disordered" evidence="4">
    <location>
        <begin position="1"/>
        <end position="262"/>
    </location>
</feature>